<comment type="caution">
    <text evidence="1">The sequence shown here is derived from an EMBL/GenBank/DDBJ whole genome shotgun (WGS) entry which is preliminary data.</text>
</comment>
<reference evidence="1 2" key="1">
    <citation type="journal article" date="2018" name="Mol. Biol. Evol.">
        <title>Analysis of the draft genome of the red seaweed Gracilariopsis chorda provides insights into genome size evolution in Rhodophyta.</title>
        <authorList>
            <person name="Lee J."/>
            <person name="Yang E.C."/>
            <person name="Graf L."/>
            <person name="Yang J.H."/>
            <person name="Qiu H."/>
            <person name="Zel Zion U."/>
            <person name="Chan C.X."/>
            <person name="Stephens T.G."/>
            <person name="Weber A.P.M."/>
            <person name="Boo G.H."/>
            <person name="Boo S.M."/>
            <person name="Kim K.M."/>
            <person name="Shin Y."/>
            <person name="Jung M."/>
            <person name="Lee S.J."/>
            <person name="Yim H.S."/>
            <person name="Lee J.H."/>
            <person name="Bhattacharya D."/>
            <person name="Yoon H.S."/>
        </authorList>
    </citation>
    <scope>NUCLEOTIDE SEQUENCE [LARGE SCALE GENOMIC DNA]</scope>
    <source>
        <strain evidence="1 2">SKKU-2015</strain>
        <tissue evidence="1">Whole body</tissue>
    </source>
</reference>
<evidence type="ECO:0000313" key="1">
    <source>
        <dbReference type="EMBL" id="PXF49964.1"/>
    </source>
</evidence>
<sequence>MKIRTFQPLIPASNELAQRLTCPPYDVVSKCEAANYIAETSDTFMSVIRPDATLNDVSPYDDAVYAASKKALDALRSDSKLVRDSARTLYVYQQTMNEHVQTGLVTLANVRDYDDGVILKHEKTRKDKEDDRTKLTDVLSANTGPVFLTYRDDTLIDDIISKSLAQKPLFDVEGKENVKHTVWRVSEADAEQLVRLFDNNVERAYIADGHHRSASAARVARNRVATAGENCTGDEDFSWFLAVLFPQTQLQILPYNRIITDLNGHTPAELLDKLSAAGEVSKMERPQQMPEQAGTFFVYVGKEWYKLLLRESSSGSTTISDSLDCSLLQNQVLQPILDVQDPRSSKNIEFVGGIRGLRFLEKRADATNGVAFALHAVTVAQLMQVSDMNEIMPPKSTWFEPKLRSGFFIHTF</sequence>
<organism evidence="1 2">
    <name type="scientific">Gracilariopsis chorda</name>
    <dbReference type="NCBI Taxonomy" id="448386"/>
    <lineage>
        <taxon>Eukaryota</taxon>
        <taxon>Rhodophyta</taxon>
        <taxon>Florideophyceae</taxon>
        <taxon>Rhodymeniophycidae</taxon>
        <taxon>Gracilariales</taxon>
        <taxon>Gracilariaceae</taxon>
        <taxon>Gracilariopsis</taxon>
    </lineage>
</organism>
<gene>
    <name evidence="1" type="ORF">BWQ96_00124</name>
</gene>
<dbReference type="PIRSF" id="PIRSF033563">
    <property type="entry name" value="UCP033563"/>
    <property type="match status" value="1"/>
</dbReference>
<dbReference type="PANTHER" id="PTHR36454">
    <property type="entry name" value="LMO2823 PROTEIN"/>
    <property type="match status" value="1"/>
</dbReference>
<evidence type="ECO:0000313" key="2">
    <source>
        <dbReference type="Proteomes" id="UP000247409"/>
    </source>
</evidence>
<dbReference type="STRING" id="448386.A0A2V3J6G5"/>
<keyword evidence="2" id="KW-1185">Reference proteome</keyword>
<dbReference type="AlphaFoldDB" id="A0A2V3J6G5"/>
<dbReference type="Pfam" id="PF06245">
    <property type="entry name" value="DUF1015"/>
    <property type="match status" value="1"/>
</dbReference>
<dbReference type="InterPro" id="IPR008323">
    <property type="entry name" value="UCP033563"/>
</dbReference>
<accession>A0A2V3J6G5</accession>
<name>A0A2V3J6G5_9FLOR</name>
<proteinExistence type="predicted"/>
<dbReference type="EMBL" id="NBIV01000001">
    <property type="protein sequence ID" value="PXF49964.1"/>
    <property type="molecule type" value="Genomic_DNA"/>
</dbReference>
<dbReference type="PANTHER" id="PTHR36454:SF1">
    <property type="entry name" value="DUF1015 DOMAIN-CONTAINING PROTEIN"/>
    <property type="match status" value="1"/>
</dbReference>
<dbReference type="OrthoDB" id="5004at2759"/>
<evidence type="ECO:0008006" key="3">
    <source>
        <dbReference type="Google" id="ProtNLM"/>
    </source>
</evidence>
<protein>
    <recommendedName>
        <fullName evidence="3">DUF1015 domain-containing protein</fullName>
    </recommendedName>
</protein>
<dbReference type="Proteomes" id="UP000247409">
    <property type="component" value="Unassembled WGS sequence"/>
</dbReference>